<evidence type="ECO:0000256" key="7">
    <source>
        <dbReference type="ARBA" id="ARBA00023014"/>
    </source>
</evidence>
<protein>
    <recommendedName>
        <fullName evidence="3">Ferredoxin</fullName>
    </recommendedName>
</protein>
<dbReference type="PANTHER" id="PTHR24960">
    <property type="entry name" value="PHOTOSYSTEM I IRON-SULFUR CENTER-RELATED"/>
    <property type="match status" value="1"/>
</dbReference>
<sequence length="250" mass="27618">MYIDTAKCVKCKKCVPYCPVGAIREVDGHMAIDLDVCVECGSCQRYAKCPRGAIYNVRLEPPRAYRKAFSDPFGKHENTTLKHMGRGTEEVKTNDVTGIVHDLDTIGFAVELGRPGVSASFADIEKVAMAVAPFAEEFEVNNPVTALMVDKKTGKFDDSVLGERVLSAIVEFRCRLDAAEEVLEALKQVSKEIDTVFSLCLISRVDEKDDTVHARSVIDSLNIDVNRTAAKTNLGLGRPRYEDRIKEASK</sequence>
<evidence type="ECO:0000256" key="5">
    <source>
        <dbReference type="ARBA" id="ARBA00022723"/>
    </source>
</evidence>
<dbReference type="Gene3D" id="3.30.70.20">
    <property type="match status" value="1"/>
</dbReference>
<evidence type="ECO:0000256" key="4">
    <source>
        <dbReference type="ARBA" id="ARBA00022485"/>
    </source>
</evidence>
<organism evidence="9 10">
    <name type="scientific">Candidatus Scatomorpha intestinavium</name>
    <dbReference type="NCBI Taxonomy" id="2840922"/>
    <lineage>
        <taxon>Bacteria</taxon>
        <taxon>Bacillati</taxon>
        <taxon>Bacillota</taxon>
        <taxon>Clostridia</taxon>
        <taxon>Eubacteriales</taxon>
        <taxon>Candidatus Scatomorpha</taxon>
    </lineage>
</organism>
<accession>A0A9D0ZER5</accession>
<dbReference type="EMBL" id="DVGA01000026">
    <property type="protein sequence ID" value="HIQ78014.1"/>
    <property type="molecule type" value="Genomic_DNA"/>
</dbReference>
<dbReference type="Proteomes" id="UP000824262">
    <property type="component" value="Unassembled WGS sequence"/>
</dbReference>
<keyword evidence="6" id="KW-0408">Iron</keyword>
<gene>
    <name evidence="9" type="ORF">IAB77_01990</name>
</gene>
<dbReference type="GO" id="GO:0051539">
    <property type="term" value="F:4 iron, 4 sulfur cluster binding"/>
    <property type="evidence" value="ECO:0007669"/>
    <property type="project" value="UniProtKB-KW"/>
</dbReference>
<keyword evidence="7" id="KW-0411">Iron-sulfur</keyword>
<dbReference type="GO" id="GO:0046872">
    <property type="term" value="F:metal ion binding"/>
    <property type="evidence" value="ECO:0007669"/>
    <property type="project" value="UniProtKB-KW"/>
</dbReference>
<evidence type="ECO:0000313" key="10">
    <source>
        <dbReference type="Proteomes" id="UP000824262"/>
    </source>
</evidence>
<dbReference type="InterPro" id="IPR017896">
    <property type="entry name" value="4Fe4S_Fe-S-bd"/>
</dbReference>
<dbReference type="SUPFAM" id="SSF54862">
    <property type="entry name" value="4Fe-4S ferredoxins"/>
    <property type="match status" value="1"/>
</dbReference>
<dbReference type="InterPro" id="IPR017900">
    <property type="entry name" value="4Fe4S_Fe_S_CS"/>
</dbReference>
<comment type="function">
    <text evidence="2">Ferredoxins are iron-sulfur proteins that transfer electrons in a wide variety of metabolic reactions.</text>
</comment>
<dbReference type="PROSITE" id="PS00198">
    <property type="entry name" value="4FE4S_FER_1"/>
    <property type="match status" value="1"/>
</dbReference>
<evidence type="ECO:0000256" key="3">
    <source>
        <dbReference type="ARBA" id="ARBA00013529"/>
    </source>
</evidence>
<name>A0A9D0ZER5_9FIRM</name>
<evidence type="ECO:0000256" key="2">
    <source>
        <dbReference type="ARBA" id="ARBA00003532"/>
    </source>
</evidence>
<evidence type="ECO:0000259" key="8">
    <source>
        <dbReference type="PROSITE" id="PS51379"/>
    </source>
</evidence>
<dbReference type="PANTHER" id="PTHR24960:SF79">
    <property type="entry name" value="PHOTOSYSTEM I IRON-SULFUR CENTER"/>
    <property type="match status" value="1"/>
</dbReference>
<proteinExistence type="predicted"/>
<dbReference type="AlphaFoldDB" id="A0A9D0ZER5"/>
<dbReference type="Pfam" id="PF00037">
    <property type="entry name" value="Fer4"/>
    <property type="match status" value="1"/>
</dbReference>
<evidence type="ECO:0000256" key="6">
    <source>
        <dbReference type="ARBA" id="ARBA00023004"/>
    </source>
</evidence>
<reference evidence="9" key="1">
    <citation type="submission" date="2020-10" db="EMBL/GenBank/DDBJ databases">
        <authorList>
            <person name="Gilroy R."/>
        </authorList>
    </citation>
    <scope>NUCLEOTIDE SEQUENCE</scope>
    <source>
        <strain evidence="9">ChiBcolR7-354</strain>
    </source>
</reference>
<dbReference type="InterPro" id="IPR050157">
    <property type="entry name" value="PSI_iron-sulfur_center"/>
</dbReference>
<keyword evidence="5" id="KW-0479">Metal-binding</keyword>
<keyword evidence="4" id="KW-0004">4Fe-4S</keyword>
<feature type="domain" description="4Fe-4S ferredoxin-type" evidence="8">
    <location>
        <begin position="1"/>
        <end position="28"/>
    </location>
</feature>
<evidence type="ECO:0000313" key="9">
    <source>
        <dbReference type="EMBL" id="HIQ78014.1"/>
    </source>
</evidence>
<reference evidence="9" key="2">
    <citation type="journal article" date="2021" name="PeerJ">
        <title>Extensive microbial diversity within the chicken gut microbiome revealed by metagenomics and culture.</title>
        <authorList>
            <person name="Gilroy R."/>
            <person name="Ravi A."/>
            <person name="Getino M."/>
            <person name="Pursley I."/>
            <person name="Horton D.L."/>
            <person name="Alikhan N.F."/>
            <person name="Baker D."/>
            <person name="Gharbi K."/>
            <person name="Hall N."/>
            <person name="Watson M."/>
            <person name="Adriaenssens E.M."/>
            <person name="Foster-Nyarko E."/>
            <person name="Jarju S."/>
            <person name="Secka A."/>
            <person name="Antonio M."/>
            <person name="Oren A."/>
            <person name="Chaudhuri R.R."/>
            <person name="La Ragione R."/>
            <person name="Hildebrand F."/>
            <person name="Pallen M.J."/>
        </authorList>
    </citation>
    <scope>NUCLEOTIDE SEQUENCE</scope>
    <source>
        <strain evidence="9">ChiBcolR7-354</strain>
    </source>
</reference>
<comment type="caution">
    <text evidence="9">The sequence shown here is derived from an EMBL/GenBank/DDBJ whole genome shotgun (WGS) entry which is preliminary data.</text>
</comment>
<feature type="domain" description="4Fe-4S ferredoxin-type" evidence="8">
    <location>
        <begin position="29"/>
        <end position="60"/>
    </location>
</feature>
<evidence type="ECO:0000256" key="1">
    <source>
        <dbReference type="ARBA" id="ARBA00001966"/>
    </source>
</evidence>
<dbReference type="PROSITE" id="PS51379">
    <property type="entry name" value="4FE4S_FER_2"/>
    <property type="match status" value="2"/>
</dbReference>
<comment type="cofactor">
    <cofactor evidence="1">
        <name>[4Fe-4S] cluster</name>
        <dbReference type="ChEBI" id="CHEBI:49883"/>
    </cofactor>
</comment>